<reference evidence="2 3" key="1">
    <citation type="submission" date="2024-02" db="EMBL/GenBank/DDBJ databases">
        <title>Bacteria isolated from the canopy kelp, Nereocystis luetkeana.</title>
        <authorList>
            <person name="Pfister C.A."/>
            <person name="Younker I.T."/>
            <person name="Light S.H."/>
        </authorList>
    </citation>
    <scope>NUCLEOTIDE SEQUENCE [LARGE SCALE GENOMIC DNA]</scope>
    <source>
        <strain evidence="2 3">TI.1.05</strain>
    </source>
</reference>
<sequence length="112" mass="12439">MANKNLRQSDSVLENLTGFRPKTFVIVIAVAYMSVLTLPPVIAFLGLPSVPAVIGIMLVQYFLLYYAGQLHGSSLLRTMKDNGFIGWIMWLAVICMLMLPIIHLLSLFGLIN</sequence>
<organism evidence="2 3">
    <name type="scientific">Psychromonas aquatilis</name>
    <dbReference type="NCBI Taxonomy" id="2005072"/>
    <lineage>
        <taxon>Bacteria</taxon>
        <taxon>Pseudomonadati</taxon>
        <taxon>Pseudomonadota</taxon>
        <taxon>Gammaproteobacteria</taxon>
        <taxon>Alteromonadales</taxon>
        <taxon>Psychromonadaceae</taxon>
        <taxon>Psychromonas</taxon>
    </lineage>
</organism>
<evidence type="ECO:0000313" key="2">
    <source>
        <dbReference type="EMBL" id="MEL0629286.1"/>
    </source>
</evidence>
<feature type="transmembrane region" description="Helical" evidence="1">
    <location>
        <begin position="24"/>
        <end position="44"/>
    </location>
</feature>
<accession>A0ABU9GPR0</accession>
<feature type="transmembrane region" description="Helical" evidence="1">
    <location>
        <begin position="50"/>
        <end position="67"/>
    </location>
</feature>
<name>A0ABU9GPR0_9GAMM</name>
<keyword evidence="1" id="KW-1133">Transmembrane helix</keyword>
<evidence type="ECO:0000256" key="1">
    <source>
        <dbReference type="SAM" id="Phobius"/>
    </source>
</evidence>
<feature type="transmembrane region" description="Helical" evidence="1">
    <location>
        <begin position="87"/>
        <end position="111"/>
    </location>
</feature>
<dbReference type="EMBL" id="JBAKAZ010000018">
    <property type="protein sequence ID" value="MEL0629286.1"/>
    <property type="molecule type" value="Genomic_DNA"/>
</dbReference>
<keyword evidence="1" id="KW-0812">Transmembrane</keyword>
<evidence type="ECO:0000313" key="3">
    <source>
        <dbReference type="Proteomes" id="UP001369082"/>
    </source>
</evidence>
<dbReference type="Proteomes" id="UP001369082">
    <property type="component" value="Unassembled WGS sequence"/>
</dbReference>
<gene>
    <name evidence="2" type="ORF">V6256_06670</name>
</gene>
<keyword evidence="1" id="KW-0472">Membrane</keyword>
<comment type="caution">
    <text evidence="2">The sequence shown here is derived from an EMBL/GenBank/DDBJ whole genome shotgun (WGS) entry which is preliminary data.</text>
</comment>
<keyword evidence="3" id="KW-1185">Reference proteome</keyword>
<protein>
    <submittedName>
        <fullName evidence="2">Uncharacterized protein</fullName>
    </submittedName>
</protein>
<dbReference type="RefSeq" id="WP_341597296.1">
    <property type="nucleotide sequence ID" value="NZ_JBAKAZ010000018.1"/>
</dbReference>
<proteinExistence type="predicted"/>